<keyword evidence="7 11" id="KW-0812">Transmembrane</keyword>
<dbReference type="RefSeq" id="WP_173290310.1">
    <property type="nucleotide sequence ID" value="NZ_AP021888.1"/>
</dbReference>
<evidence type="ECO:0000256" key="5">
    <source>
        <dbReference type="ARBA" id="ARBA00022475"/>
    </source>
</evidence>
<evidence type="ECO:0000256" key="3">
    <source>
        <dbReference type="ARBA" id="ARBA00021563"/>
    </source>
</evidence>
<dbReference type="EMBL" id="AP021888">
    <property type="protein sequence ID" value="BBP42676.1"/>
    <property type="molecule type" value="Genomic_DNA"/>
</dbReference>
<keyword evidence="9 11" id="KW-0472">Membrane</keyword>
<keyword evidence="6" id="KW-0997">Cell inner membrane</keyword>
<accession>A0A6F8PKR8</accession>
<evidence type="ECO:0000256" key="10">
    <source>
        <dbReference type="ARBA" id="ARBA00030772"/>
    </source>
</evidence>
<evidence type="ECO:0000256" key="11">
    <source>
        <dbReference type="SAM" id="Phobius"/>
    </source>
</evidence>
<gene>
    <name evidence="12" type="ORF">THMIRHAT_04220</name>
</gene>
<comment type="subcellular location">
    <subcellularLocation>
        <location evidence="1">Cell inner membrane</location>
    </subcellularLocation>
</comment>
<protein>
    <recommendedName>
        <fullName evidence="3">Type II secretion system protein N</fullName>
    </recommendedName>
    <alternativeName>
        <fullName evidence="10">General secretion pathway protein N</fullName>
    </alternativeName>
</protein>
<dbReference type="InterPro" id="IPR022792">
    <property type="entry name" value="T2SS_protein-GspN"/>
</dbReference>
<evidence type="ECO:0000256" key="8">
    <source>
        <dbReference type="ARBA" id="ARBA00022927"/>
    </source>
</evidence>
<reference evidence="13" key="1">
    <citation type="submission" date="2019-11" db="EMBL/GenBank/DDBJ databases">
        <title>Isolation and characterization of two novel species in the genus Thiomicrorhabdus.</title>
        <authorList>
            <person name="Mochizuki J."/>
            <person name="Kojima H."/>
            <person name="Fukui M."/>
        </authorList>
    </citation>
    <scope>NUCLEOTIDE SEQUENCE [LARGE SCALE GENOMIC DNA]</scope>
    <source>
        <strain evidence="13">AkT22</strain>
    </source>
</reference>
<organism evidence="12 13">
    <name type="scientific">Thiosulfativibrio zosterae</name>
    <dbReference type="NCBI Taxonomy" id="2675053"/>
    <lineage>
        <taxon>Bacteria</taxon>
        <taxon>Pseudomonadati</taxon>
        <taxon>Pseudomonadota</taxon>
        <taxon>Gammaproteobacteria</taxon>
        <taxon>Thiotrichales</taxon>
        <taxon>Piscirickettsiaceae</taxon>
        <taxon>Thiosulfativibrio</taxon>
    </lineage>
</organism>
<comment type="similarity">
    <text evidence="2">Belongs to the GSP N family.</text>
</comment>
<sequence length="251" mass="27419">MTLKRGLIGFSLFGLTLLVSVVWHFPASYLVSLPAVQHNLPKALQLSNVQGTWWAGQTQVNWQQQPLGQVAWQWQPLDALGGQLGVTLKWQQAEDEVLANVKTNGETLTVANVNGHLQLSRLSGVNPALGLLADAKGDVIFKNLNLVSPLQAPWPTEIAGQVVLVDLNAMGMEINTTEITPSLQDKTLVLTTQAKDKGWQLSGKTLLNAPNRFTHDYQLTANTAQTLPDWTPLFMRQTSPTQAILKGSGAW</sequence>
<proteinExistence type="inferred from homology"/>
<dbReference type="AlphaFoldDB" id="A0A6F8PKR8"/>
<dbReference type="GO" id="GO:0015627">
    <property type="term" value="C:type II protein secretion system complex"/>
    <property type="evidence" value="ECO:0007669"/>
    <property type="project" value="InterPro"/>
</dbReference>
<evidence type="ECO:0000256" key="7">
    <source>
        <dbReference type="ARBA" id="ARBA00022692"/>
    </source>
</evidence>
<keyword evidence="4" id="KW-0813">Transport</keyword>
<dbReference type="KEGG" id="tzo:THMIRHAT_04220"/>
<dbReference type="Pfam" id="PF01203">
    <property type="entry name" value="T2SSN"/>
    <property type="match status" value="1"/>
</dbReference>
<evidence type="ECO:0000256" key="9">
    <source>
        <dbReference type="ARBA" id="ARBA00023136"/>
    </source>
</evidence>
<keyword evidence="11" id="KW-1133">Transmembrane helix</keyword>
<evidence type="ECO:0000256" key="1">
    <source>
        <dbReference type="ARBA" id="ARBA00004533"/>
    </source>
</evidence>
<dbReference type="Proteomes" id="UP000501466">
    <property type="component" value="Chromosome"/>
</dbReference>
<evidence type="ECO:0000313" key="13">
    <source>
        <dbReference type="Proteomes" id="UP000501466"/>
    </source>
</evidence>
<dbReference type="GO" id="GO:0005886">
    <property type="term" value="C:plasma membrane"/>
    <property type="evidence" value="ECO:0007669"/>
    <property type="project" value="UniProtKB-SubCell"/>
</dbReference>
<evidence type="ECO:0000313" key="12">
    <source>
        <dbReference type="EMBL" id="BBP42676.1"/>
    </source>
</evidence>
<dbReference type="GO" id="GO:0015628">
    <property type="term" value="P:protein secretion by the type II secretion system"/>
    <property type="evidence" value="ECO:0007669"/>
    <property type="project" value="InterPro"/>
</dbReference>
<keyword evidence="8" id="KW-0653">Protein transport</keyword>
<keyword evidence="5" id="KW-1003">Cell membrane</keyword>
<name>A0A6F8PKR8_9GAMM</name>
<feature type="transmembrane region" description="Helical" evidence="11">
    <location>
        <begin position="7"/>
        <end position="25"/>
    </location>
</feature>
<evidence type="ECO:0000256" key="2">
    <source>
        <dbReference type="ARBA" id="ARBA00007208"/>
    </source>
</evidence>
<evidence type="ECO:0000256" key="6">
    <source>
        <dbReference type="ARBA" id="ARBA00022519"/>
    </source>
</evidence>
<keyword evidence="13" id="KW-1185">Reference proteome</keyword>
<evidence type="ECO:0000256" key="4">
    <source>
        <dbReference type="ARBA" id="ARBA00022448"/>
    </source>
</evidence>